<evidence type="ECO:0000313" key="1">
    <source>
        <dbReference type="EMBL" id="PKC74356.1"/>
    </source>
</evidence>
<protein>
    <recommendedName>
        <fullName evidence="3">F-box domain-containing protein</fullName>
    </recommendedName>
</protein>
<sequence>MQSELDLLKQHVLAENATFTRRFSFKKIYPFKELLPNDLVNNILEYHLVPNKKPDNIQLSRCWSSIINSQHFKFKLLHRASRDSNTTTAEQIVGGYNGIQVRVTSLQKIGLYFHLQIEQSKNGGSNPRFSYPKVGIPVRFIIKDYETFQAIRFESLKNIDRLKKLPRYPCSTIIESHHLKTFAIEMVTTFHERCDNKGATIVISKQIVGGCNPLQWDTCNSYKSTKDSFILSFTRL</sequence>
<dbReference type="EMBL" id="LLXH01000055">
    <property type="protein sequence ID" value="PKC74356.1"/>
    <property type="molecule type" value="Genomic_DNA"/>
</dbReference>
<proteinExistence type="predicted"/>
<gene>
    <name evidence="1" type="ORF">RhiirA1_450114</name>
</gene>
<accession>A0A2N0SFL4</accession>
<comment type="caution">
    <text evidence="1">The sequence shown here is derived from an EMBL/GenBank/DDBJ whole genome shotgun (WGS) entry which is preliminary data.</text>
</comment>
<dbReference type="VEuPathDB" id="FungiDB:RhiirA1_450114"/>
<evidence type="ECO:0000313" key="2">
    <source>
        <dbReference type="Proteomes" id="UP000232688"/>
    </source>
</evidence>
<reference evidence="1 2" key="1">
    <citation type="submission" date="2017-10" db="EMBL/GenBank/DDBJ databases">
        <title>Extensive intraspecific genome diversity in a model arbuscular mycorrhizal fungus.</title>
        <authorList>
            <person name="Chen E.C.H."/>
            <person name="Morin E."/>
            <person name="Baudet D."/>
            <person name="Noel J."/>
            <person name="Ndikumana S."/>
            <person name="Charron P."/>
            <person name="St-Onge C."/>
            <person name="Giorgi J."/>
            <person name="Grigoriev I.V."/>
            <person name="Roux C."/>
            <person name="Martin F.M."/>
            <person name="Corradi N."/>
        </authorList>
    </citation>
    <scope>NUCLEOTIDE SEQUENCE [LARGE SCALE GENOMIC DNA]</scope>
    <source>
        <strain evidence="1 2">A1</strain>
    </source>
</reference>
<organism evidence="1 2">
    <name type="scientific">Rhizophagus irregularis</name>
    <dbReference type="NCBI Taxonomy" id="588596"/>
    <lineage>
        <taxon>Eukaryota</taxon>
        <taxon>Fungi</taxon>
        <taxon>Fungi incertae sedis</taxon>
        <taxon>Mucoromycota</taxon>
        <taxon>Glomeromycotina</taxon>
        <taxon>Glomeromycetes</taxon>
        <taxon>Glomerales</taxon>
        <taxon>Glomeraceae</taxon>
        <taxon>Rhizophagus</taxon>
    </lineage>
</organism>
<name>A0A2N0SFL4_9GLOM</name>
<evidence type="ECO:0008006" key="3">
    <source>
        <dbReference type="Google" id="ProtNLM"/>
    </source>
</evidence>
<dbReference type="AlphaFoldDB" id="A0A2N0SFL4"/>
<dbReference type="Proteomes" id="UP000232688">
    <property type="component" value="Unassembled WGS sequence"/>
</dbReference>
<reference evidence="1 2" key="2">
    <citation type="submission" date="2017-10" db="EMBL/GenBank/DDBJ databases">
        <title>Genome analyses suggest a sexual origin of heterokaryosis in a supposedly ancient asexual fungus.</title>
        <authorList>
            <person name="Corradi N."/>
            <person name="Sedzielewska K."/>
            <person name="Noel J."/>
            <person name="Charron P."/>
            <person name="Farinelli L."/>
            <person name="Marton T."/>
            <person name="Kruger M."/>
            <person name="Pelin A."/>
            <person name="Brachmann A."/>
            <person name="Corradi N."/>
        </authorList>
    </citation>
    <scope>NUCLEOTIDE SEQUENCE [LARGE SCALE GENOMIC DNA]</scope>
    <source>
        <strain evidence="1 2">A1</strain>
    </source>
</reference>